<feature type="compositionally biased region" description="Basic residues" evidence="3">
    <location>
        <begin position="107"/>
        <end position="116"/>
    </location>
</feature>
<evidence type="ECO:0000256" key="1">
    <source>
        <dbReference type="ARBA" id="ARBA00005409"/>
    </source>
</evidence>
<dbReference type="InterPro" id="IPR036412">
    <property type="entry name" value="HAD-like_sf"/>
</dbReference>
<name>A0ABR2WYA6_9FUNG</name>
<comment type="similarity">
    <text evidence="2">In the C-terminal section; belongs to the trehalose phosphatase family.</text>
</comment>
<comment type="caution">
    <text evidence="4">The sequence shown here is derived from an EMBL/GenBank/DDBJ whole genome shotgun (WGS) entry which is preliminary data.</text>
</comment>
<dbReference type="NCBIfam" id="TIGR00685">
    <property type="entry name" value="T6PP"/>
    <property type="match status" value="1"/>
</dbReference>
<dbReference type="InterPro" id="IPR006379">
    <property type="entry name" value="HAD-SF_hydro_IIB"/>
</dbReference>
<dbReference type="PANTHER" id="PTHR10788:SF15">
    <property type="entry name" value="TREHALOSE SYNTHASE COMPLEX REGULATORY SUBUNIT TPS3-RELATED"/>
    <property type="match status" value="1"/>
</dbReference>
<dbReference type="InterPro" id="IPR001830">
    <property type="entry name" value="Glyco_trans_20"/>
</dbReference>
<dbReference type="Gene3D" id="3.40.50.1000">
    <property type="entry name" value="HAD superfamily/HAD-like"/>
    <property type="match status" value="1"/>
</dbReference>
<dbReference type="Gene3D" id="3.30.70.1020">
    <property type="entry name" value="Trehalose-6-phosphate phosphatase related protein, domain 2"/>
    <property type="match status" value="1"/>
</dbReference>
<accession>A0ABR2WYA6</accession>
<evidence type="ECO:0000313" key="5">
    <source>
        <dbReference type="Proteomes" id="UP001479436"/>
    </source>
</evidence>
<dbReference type="InterPro" id="IPR003337">
    <property type="entry name" value="Trehalose_PPase"/>
</dbReference>
<dbReference type="Pfam" id="PF02358">
    <property type="entry name" value="Trehalose_PPase"/>
    <property type="match status" value="1"/>
</dbReference>
<feature type="compositionally biased region" description="Polar residues" evidence="3">
    <location>
        <begin position="34"/>
        <end position="47"/>
    </location>
</feature>
<dbReference type="NCBIfam" id="TIGR01484">
    <property type="entry name" value="HAD-SF-IIB"/>
    <property type="match status" value="1"/>
</dbReference>
<dbReference type="SUPFAM" id="SSF56784">
    <property type="entry name" value="HAD-like"/>
    <property type="match status" value="1"/>
</dbReference>
<feature type="compositionally biased region" description="Basic and acidic residues" evidence="3">
    <location>
        <begin position="63"/>
        <end position="81"/>
    </location>
</feature>
<dbReference type="CDD" id="cd03788">
    <property type="entry name" value="GT20_TPS"/>
    <property type="match status" value="1"/>
</dbReference>
<dbReference type="PANTHER" id="PTHR10788">
    <property type="entry name" value="TREHALOSE-6-PHOSPHATE SYNTHASE"/>
    <property type="match status" value="1"/>
</dbReference>
<comment type="similarity">
    <text evidence="1">In the N-terminal section; belongs to the glycosyltransferase 20 family.</text>
</comment>
<feature type="region of interest" description="Disordered" evidence="3">
    <location>
        <begin position="34"/>
        <end position="124"/>
    </location>
</feature>
<dbReference type="Pfam" id="PF00982">
    <property type="entry name" value="Glyco_transf_20"/>
    <property type="match status" value="1"/>
</dbReference>
<dbReference type="Proteomes" id="UP001479436">
    <property type="component" value="Unassembled WGS sequence"/>
</dbReference>
<evidence type="ECO:0000313" key="4">
    <source>
        <dbReference type="EMBL" id="KAK9766472.1"/>
    </source>
</evidence>
<dbReference type="InterPro" id="IPR023214">
    <property type="entry name" value="HAD_sf"/>
</dbReference>
<evidence type="ECO:0000256" key="3">
    <source>
        <dbReference type="SAM" id="MobiDB-lite"/>
    </source>
</evidence>
<sequence length="850" mass="96253">MSLEEVGKNVIIASLFLPQTISFNWEDKIIATTENTAQPQHSRSKITVDNFRNEPQSSLIERMIQKKKELSDPRPERDFRIPRSRNTSPTRSPTPTPPVSVTENKPSPKKHQRRKSVSASSPDSPWAVVPCSVGNIGLHNAVNSIADNLGTRTWIGTLSISTEDLSDKNCQAIKDELKDKYDCHPVFLTDAEMDGHYNKFCKQVLWPMFHYILPEYPQSLGYEDEAWQHCLSVTRKFADAVVEVYQPGDMIWVNDYHLKLLPAMLRERIPEAKIGFFLHIPFPSSEIFRCLHVRRQILEGVLGADLVGFQTYSFARHFLENCSRILSYESSPKGIQVDDRFISVGIFPIGIDAQKLNEKRNNPDVMEIASSLREKYGDKKLVIGRDKLDYVKGVRQKMLAFEKFLNIYPDWRGKVSLLQVSLPTAEHNELQGQVSDIASRINSKYGSLSYQPVIYLHQDIDFSQYLALLTVADSFMITSLRDGMNLTSHEYVVCQEKKCSPLIISEFAGTYGSFGAAAIRVNPWDTRQLAEAINESLSMSDEERAYRWKELHDHVITNSAQFWAESFLDELDKAHGERRSSVQIPHITPFVVKPAYQSSHKRLFFLDYDGTLAPYVRAHSNPASFDRVKKLLETLSGDPKNTVYIMSGRTTSSLDKILGSIPSLGFSAENGCFIKHPHSSKWERLLSDNDFSWQGKVKEIFEYYTERTPGSYIESKEVALVWDYRLADNPSYGAWQAAECQNHIQDSLGTVYPIHVVGISKNLEVLPRSVSKNNVVHRVLESNSDADFIVAIGDDRTDEDMFEALENLQLAQPDKTIFTCTVGLKATQASYFASSVGAVLSFLSGLPEQQ</sequence>
<reference evidence="4 5" key="1">
    <citation type="submission" date="2023-04" db="EMBL/GenBank/DDBJ databases">
        <title>Genome of Basidiobolus ranarum AG-B5.</title>
        <authorList>
            <person name="Stajich J.E."/>
            <person name="Carter-House D."/>
            <person name="Gryganskyi A."/>
        </authorList>
    </citation>
    <scope>NUCLEOTIDE SEQUENCE [LARGE SCALE GENOMIC DNA]</scope>
    <source>
        <strain evidence="4 5">AG-B5</strain>
    </source>
</reference>
<keyword evidence="5" id="KW-1185">Reference proteome</keyword>
<organism evidence="4 5">
    <name type="scientific">Basidiobolus ranarum</name>
    <dbReference type="NCBI Taxonomy" id="34480"/>
    <lineage>
        <taxon>Eukaryota</taxon>
        <taxon>Fungi</taxon>
        <taxon>Fungi incertae sedis</taxon>
        <taxon>Zoopagomycota</taxon>
        <taxon>Entomophthoromycotina</taxon>
        <taxon>Basidiobolomycetes</taxon>
        <taxon>Basidiobolales</taxon>
        <taxon>Basidiobolaceae</taxon>
        <taxon>Basidiobolus</taxon>
    </lineage>
</organism>
<proteinExistence type="inferred from homology"/>
<evidence type="ECO:0000256" key="2">
    <source>
        <dbReference type="ARBA" id="ARBA00006330"/>
    </source>
</evidence>
<gene>
    <name evidence="4" type="primary">TPS3_1</name>
    <name evidence="4" type="ORF">K7432_004418</name>
</gene>
<dbReference type="NCBIfam" id="NF011071">
    <property type="entry name" value="PRK14501.1"/>
    <property type="match status" value="1"/>
</dbReference>
<dbReference type="CDD" id="cd01627">
    <property type="entry name" value="HAD_TPP"/>
    <property type="match status" value="1"/>
</dbReference>
<dbReference type="SUPFAM" id="SSF53756">
    <property type="entry name" value="UDP-Glycosyltransferase/glycogen phosphorylase"/>
    <property type="match status" value="1"/>
</dbReference>
<dbReference type="Gene3D" id="3.40.50.2000">
    <property type="entry name" value="Glycogen Phosphorylase B"/>
    <property type="match status" value="2"/>
</dbReference>
<dbReference type="EMBL" id="JASJQH010000152">
    <property type="protein sequence ID" value="KAK9766472.1"/>
    <property type="molecule type" value="Genomic_DNA"/>
</dbReference>
<protein>
    <submittedName>
        <fullName evidence="4">Trehalose-6-P synthase/phosphatase complex subunit</fullName>
    </submittedName>
</protein>